<accession>A0ABS6EFZ2</accession>
<sequence>MNKKIIMLVVLSLLIMILSGCSNKEYTTGASTNNKEYTAEDLQRLSRLEVYAADKALINTIENKETLFQFNKLCIDPMEYTDQQEEIQEKLKEYEPQYIITSYKTPAARYNNGSLEKLFDITVYKDTHMIMMQVSPDTVKNFPVPSEYLTYYYEVSDDVMDFLISLAGE</sequence>
<evidence type="ECO:0000313" key="2">
    <source>
        <dbReference type="Proteomes" id="UP000726170"/>
    </source>
</evidence>
<dbReference type="RefSeq" id="WP_216438618.1">
    <property type="nucleotide sequence ID" value="NZ_JAHLQF010000002.1"/>
</dbReference>
<evidence type="ECO:0008006" key="3">
    <source>
        <dbReference type="Google" id="ProtNLM"/>
    </source>
</evidence>
<dbReference type="PROSITE" id="PS51257">
    <property type="entry name" value="PROKAR_LIPOPROTEIN"/>
    <property type="match status" value="1"/>
</dbReference>
<name>A0ABS6EFZ2_9CLOT</name>
<dbReference type="Proteomes" id="UP000726170">
    <property type="component" value="Unassembled WGS sequence"/>
</dbReference>
<comment type="caution">
    <text evidence="1">The sequence shown here is derived from an EMBL/GenBank/DDBJ whole genome shotgun (WGS) entry which is preliminary data.</text>
</comment>
<keyword evidence="2" id="KW-1185">Reference proteome</keyword>
<evidence type="ECO:0000313" key="1">
    <source>
        <dbReference type="EMBL" id="MBU5484127.1"/>
    </source>
</evidence>
<proteinExistence type="predicted"/>
<dbReference type="EMBL" id="JAHLQF010000002">
    <property type="protein sequence ID" value="MBU5484127.1"/>
    <property type="molecule type" value="Genomic_DNA"/>
</dbReference>
<reference evidence="1 2" key="1">
    <citation type="submission" date="2021-06" db="EMBL/GenBank/DDBJ databases">
        <authorList>
            <person name="Sun Q."/>
            <person name="Li D."/>
        </authorList>
    </citation>
    <scope>NUCLEOTIDE SEQUENCE [LARGE SCALE GENOMIC DNA]</scope>
    <source>
        <strain evidence="1 2">MSJ-11</strain>
    </source>
</reference>
<protein>
    <recommendedName>
        <fullName evidence="3">Lipoprotein</fullName>
    </recommendedName>
</protein>
<organism evidence="1 2">
    <name type="scientific">Clostridium mobile</name>
    <dbReference type="NCBI Taxonomy" id="2841512"/>
    <lineage>
        <taxon>Bacteria</taxon>
        <taxon>Bacillati</taxon>
        <taxon>Bacillota</taxon>
        <taxon>Clostridia</taxon>
        <taxon>Eubacteriales</taxon>
        <taxon>Clostridiaceae</taxon>
        <taxon>Clostridium</taxon>
    </lineage>
</organism>
<gene>
    <name evidence="1" type="ORF">KQI86_07275</name>
</gene>